<organism evidence="2 3">
    <name type="scientific">Rhamnusium bicolor</name>
    <dbReference type="NCBI Taxonomy" id="1586634"/>
    <lineage>
        <taxon>Eukaryota</taxon>
        <taxon>Metazoa</taxon>
        <taxon>Ecdysozoa</taxon>
        <taxon>Arthropoda</taxon>
        <taxon>Hexapoda</taxon>
        <taxon>Insecta</taxon>
        <taxon>Pterygota</taxon>
        <taxon>Neoptera</taxon>
        <taxon>Endopterygota</taxon>
        <taxon>Coleoptera</taxon>
        <taxon>Polyphaga</taxon>
        <taxon>Cucujiformia</taxon>
        <taxon>Chrysomeloidea</taxon>
        <taxon>Cerambycidae</taxon>
        <taxon>Lepturinae</taxon>
        <taxon>Rhagiini</taxon>
        <taxon>Rhamnusium</taxon>
    </lineage>
</organism>
<evidence type="ECO:0000256" key="1">
    <source>
        <dbReference type="SAM" id="Coils"/>
    </source>
</evidence>
<sequence>MESELLKREDEFYRENEKLEQRTKELMRKVNDVMKIQDNLIKESLKTKTEINSAKINNFKLHSNNHPEYFEPAGDCNKNNENSGIPDGITEMGPKGASHFYRAKIKCLQAENVMLQSENKKKELKESHRKQINDLTSTVKHIEKHKTELLNGFKKQMQLIDNLKKQKMYLEAHKIAELSENEYMKILDLKME</sequence>
<keyword evidence="1" id="KW-0175">Coiled coil</keyword>
<dbReference type="Proteomes" id="UP001162156">
    <property type="component" value="Unassembled WGS sequence"/>
</dbReference>
<protein>
    <submittedName>
        <fullName evidence="2">Uncharacterized protein</fullName>
    </submittedName>
</protein>
<evidence type="ECO:0000313" key="3">
    <source>
        <dbReference type="Proteomes" id="UP001162156"/>
    </source>
</evidence>
<gene>
    <name evidence="2" type="ORF">NQ314_013593</name>
</gene>
<evidence type="ECO:0000313" key="2">
    <source>
        <dbReference type="EMBL" id="KAJ8934134.1"/>
    </source>
</evidence>
<name>A0AAV8X6B7_9CUCU</name>
<comment type="caution">
    <text evidence="2">The sequence shown here is derived from an EMBL/GenBank/DDBJ whole genome shotgun (WGS) entry which is preliminary data.</text>
</comment>
<accession>A0AAV8X6B7</accession>
<feature type="coiled-coil region" evidence="1">
    <location>
        <begin position="2"/>
        <end position="36"/>
    </location>
</feature>
<dbReference type="PANTHER" id="PTHR23313:SF0">
    <property type="entry name" value="TESTIS-EXPRESSED PROTEIN 9"/>
    <property type="match status" value="1"/>
</dbReference>
<dbReference type="PANTHER" id="PTHR23313">
    <property type="entry name" value="TSEC1-RELATED"/>
    <property type="match status" value="1"/>
</dbReference>
<dbReference type="AlphaFoldDB" id="A0AAV8X6B7"/>
<proteinExistence type="predicted"/>
<keyword evidence="3" id="KW-1185">Reference proteome</keyword>
<reference evidence="2" key="1">
    <citation type="journal article" date="2023" name="Insect Mol. Biol.">
        <title>Genome sequencing provides insights into the evolution of gene families encoding plant cell wall-degrading enzymes in longhorned beetles.</title>
        <authorList>
            <person name="Shin N.R."/>
            <person name="Okamura Y."/>
            <person name="Kirsch R."/>
            <person name="Pauchet Y."/>
        </authorList>
    </citation>
    <scope>NUCLEOTIDE SEQUENCE</scope>
    <source>
        <strain evidence="2">RBIC_L_NR</strain>
    </source>
</reference>
<dbReference type="EMBL" id="JANEYF010003767">
    <property type="protein sequence ID" value="KAJ8934134.1"/>
    <property type="molecule type" value="Genomic_DNA"/>
</dbReference>